<organism evidence="2 3">
    <name type="scientific">Rhizopus oryzae</name>
    <name type="common">Mucormycosis agent</name>
    <name type="synonym">Rhizopus arrhizus var. delemar</name>
    <dbReference type="NCBI Taxonomy" id="64495"/>
    <lineage>
        <taxon>Eukaryota</taxon>
        <taxon>Fungi</taxon>
        <taxon>Fungi incertae sedis</taxon>
        <taxon>Mucoromycota</taxon>
        <taxon>Mucoromycotina</taxon>
        <taxon>Mucoromycetes</taxon>
        <taxon>Mucorales</taxon>
        <taxon>Mucorineae</taxon>
        <taxon>Rhizopodaceae</taxon>
        <taxon>Rhizopus</taxon>
    </lineage>
</organism>
<dbReference type="InterPro" id="IPR043502">
    <property type="entry name" value="DNA/RNA_pol_sf"/>
</dbReference>
<dbReference type="Pfam" id="PF03372">
    <property type="entry name" value="Exo_endo_phos"/>
    <property type="match status" value="1"/>
</dbReference>
<dbReference type="Pfam" id="PF13966">
    <property type="entry name" value="zf-RVT"/>
    <property type="match status" value="1"/>
</dbReference>
<name>A0A9P6Y2R4_RHIOR</name>
<dbReference type="InterPro" id="IPR005135">
    <property type="entry name" value="Endo/exonuclease/phosphatase"/>
</dbReference>
<sequence>MSSTSHVTLNPPDNSRPSTTINFRIATLNCRGLAKTADVSVRNHFIRYLRTRPLDLLALQETHASTISLQETFHLQFQAIDSLWSPHCGLVCFSPLLSFSDTVFSPCGRIITTKVSHAQDAFAPVYVTVMYAPANRRDRFLFLDNLAQNRAPLLPICNHRHILLGDFNYTYATHLSSSHPRQAPISWLSFVDAQLQDCVTDLDCAPEVTFSRGAARSCIDYVFGSLGLYECKVSSTVTFIQPSWSDHFLVTANFAFPAPAHSAAIGKGLWRAHPRLASSDSFCNLVHRTINETMQSIDLRLSPQEKWDLVKSSVAQAAKSFSRHSALDLTKAESLLHRKRAGITKHLATNPDLASTLSPHLSIVENQLASLQQYHVETLALRAGIRWREQGEISAGYLKRTVAQRQTRQTMKQLVHPVTSAICSTSDELLDAAVGFYSNLYSPESIDSEAVEDLLSSLPETLRLSDSDQRFLLNGITYDSLIQGVSRCPRRSSPGLDGLPYEILQLIFAHPACRDLLLQVYNDALLKGIFPSSWFGTSVSLLPKKGDLKNLKNWRPISLINTDAKVFTRLLNARMVQCAQKLVTPYQAGFLGGRFIADNGLLMKLIMEHARLTSSDAIGLLLDQEKAYDRVHPSYLCQVLNRFGFPPQIVHSLSTLFFNTGLRLNINGFLSTPVLQRRGLRQGDPISPILFNLAFEPLLRRILSDPLFSGFQLPRSVCSPPRLDQISSVKLMAYADDVVCFLNSPQELHILQQHLDLYSQASNANVNFYKTEAFALSGSRSSYGRVWRIPLLQYQIHSWHDSSSSQPVIYLEFPLLSSVTQRDTYLDALLSKIDTSCQLHSHRSLSIRGRVTIMNSLILSKLWHVLRVVSVPKSFFRKLQSHISGFISARRFPRISFETMCFPRHKGGLSVLNPQIQQSALQLRWLIPLLHGFPQEPTSTFWNRRSIRSSVVLPLMVDFLLSHSLPAESRAPIQMDYRQAFVFKQLRPKKLIQSLDGVFSLFFTAVDQLPHTFDRVVINPQTALCLTLGDVSISSSSCPLPKSMACLPSSHAYQVDPTSGRLQPKCSTDIRSHPYLTKRFLKWVRSDKLKLSSFFVRTFLLPCSAPLIDPPFTPVAHTRVDMSPFLTVLSLTSNTDGGSILTSKIYRRLCSPTVSSSSLYPSLPSTKWTELWRFPLHPQSRNIWYRTLHNKLPCRSNLYMPSKICPICSGHEETPSHFLFECSQKLAVWSSLWDSQFELPFSTYSLRRAIFLLEFPKCRSNTSTVPSIFFGTLLLALWRNHWSFVFDGRPFLANIVIASAKQLLFISLQESLLSNRVSPLPLPHVQLP</sequence>
<dbReference type="PROSITE" id="PS50878">
    <property type="entry name" value="RT_POL"/>
    <property type="match status" value="1"/>
</dbReference>
<evidence type="ECO:0000313" key="3">
    <source>
        <dbReference type="Proteomes" id="UP000717996"/>
    </source>
</evidence>
<dbReference type="GO" id="GO:0003824">
    <property type="term" value="F:catalytic activity"/>
    <property type="evidence" value="ECO:0007669"/>
    <property type="project" value="InterPro"/>
</dbReference>
<feature type="domain" description="Reverse transcriptase" evidence="1">
    <location>
        <begin position="523"/>
        <end position="815"/>
    </location>
</feature>
<dbReference type="SUPFAM" id="SSF56672">
    <property type="entry name" value="DNA/RNA polymerases"/>
    <property type="match status" value="1"/>
</dbReference>
<dbReference type="PANTHER" id="PTHR31635:SF196">
    <property type="entry name" value="REVERSE TRANSCRIPTASE DOMAIN-CONTAINING PROTEIN-RELATED"/>
    <property type="match status" value="1"/>
</dbReference>
<dbReference type="PANTHER" id="PTHR31635">
    <property type="entry name" value="REVERSE TRANSCRIPTASE DOMAIN-CONTAINING PROTEIN-RELATED"/>
    <property type="match status" value="1"/>
</dbReference>
<dbReference type="EMBL" id="JAANIT010002057">
    <property type="protein sequence ID" value="KAG1537698.1"/>
    <property type="molecule type" value="Genomic_DNA"/>
</dbReference>
<protein>
    <recommendedName>
        <fullName evidence="1">Reverse transcriptase domain-containing protein</fullName>
    </recommendedName>
</protein>
<evidence type="ECO:0000259" key="1">
    <source>
        <dbReference type="PROSITE" id="PS50878"/>
    </source>
</evidence>
<dbReference type="Proteomes" id="UP000717996">
    <property type="component" value="Unassembled WGS sequence"/>
</dbReference>
<gene>
    <name evidence="2" type="ORF">G6F51_010216</name>
</gene>
<dbReference type="InterPro" id="IPR000477">
    <property type="entry name" value="RT_dom"/>
</dbReference>
<dbReference type="Pfam" id="PF00078">
    <property type="entry name" value="RVT_1"/>
    <property type="match status" value="1"/>
</dbReference>
<accession>A0A9P6Y2R4</accession>
<comment type="caution">
    <text evidence="2">The sequence shown here is derived from an EMBL/GenBank/DDBJ whole genome shotgun (WGS) entry which is preliminary data.</text>
</comment>
<dbReference type="Gene3D" id="3.60.10.10">
    <property type="entry name" value="Endonuclease/exonuclease/phosphatase"/>
    <property type="match status" value="1"/>
</dbReference>
<dbReference type="SUPFAM" id="SSF56219">
    <property type="entry name" value="DNase I-like"/>
    <property type="match status" value="1"/>
</dbReference>
<dbReference type="InterPro" id="IPR036691">
    <property type="entry name" value="Endo/exonu/phosph_ase_sf"/>
</dbReference>
<proteinExistence type="predicted"/>
<dbReference type="CDD" id="cd01650">
    <property type="entry name" value="RT_nLTR_like"/>
    <property type="match status" value="1"/>
</dbReference>
<reference evidence="2" key="1">
    <citation type="journal article" date="2020" name="Microb. Genom.">
        <title>Genetic diversity of clinical and environmental Mucorales isolates obtained from an investigation of mucormycosis cases among solid organ transplant recipients.</title>
        <authorList>
            <person name="Nguyen M.H."/>
            <person name="Kaul D."/>
            <person name="Muto C."/>
            <person name="Cheng S.J."/>
            <person name="Richter R.A."/>
            <person name="Bruno V.M."/>
            <person name="Liu G."/>
            <person name="Beyhan S."/>
            <person name="Sundermann A.J."/>
            <person name="Mounaud S."/>
            <person name="Pasculle A.W."/>
            <person name="Nierman W.C."/>
            <person name="Driscoll E."/>
            <person name="Cumbie R."/>
            <person name="Clancy C.J."/>
            <person name="Dupont C.L."/>
        </authorList>
    </citation>
    <scope>NUCLEOTIDE SEQUENCE</scope>
    <source>
        <strain evidence="2">GL16</strain>
    </source>
</reference>
<dbReference type="InterPro" id="IPR026960">
    <property type="entry name" value="RVT-Znf"/>
</dbReference>
<evidence type="ECO:0000313" key="2">
    <source>
        <dbReference type="EMBL" id="KAG1537698.1"/>
    </source>
</evidence>